<evidence type="ECO:0000313" key="4">
    <source>
        <dbReference type="EMBL" id="KIP06790.1"/>
    </source>
</evidence>
<dbReference type="SUPFAM" id="SSF51735">
    <property type="entry name" value="NAD(P)-binding Rossmann-fold domains"/>
    <property type="match status" value="1"/>
</dbReference>
<dbReference type="STRING" id="745531.A0A0C3SA78"/>
<gene>
    <name evidence="4" type="ORF">PHLGIDRAFT_514252</name>
</gene>
<name>A0A0C3SA78_PHLG1</name>
<dbReference type="Pfam" id="PF07993">
    <property type="entry name" value="NAD_binding_4"/>
    <property type="match status" value="1"/>
</dbReference>
<dbReference type="OrthoDB" id="429813at2759"/>
<dbReference type="HOGENOM" id="CLU_002220_4_2_1"/>
<dbReference type="InterPro" id="IPR051414">
    <property type="entry name" value="Adenylate-forming_Reductase"/>
</dbReference>
<proteinExistence type="predicted"/>
<dbReference type="PANTHER" id="PTHR43439">
    <property type="entry name" value="PHENYLACETATE-COENZYME A LIGASE"/>
    <property type="match status" value="1"/>
</dbReference>
<evidence type="ECO:0000256" key="1">
    <source>
        <dbReference type="ARBA" id="ARBA00022450"/>
    </source>
</evidence>
<dbReference type="EMBL" id="KN840510">
    <property type="protein sequence ID" value="KIP06790.1"/>
    <property type="molecule type" value="Genomic_DNA"/>
</dbReference>
<evidence type="ECO:0000313" key="5">
    <source>
        <dbReference type="Proteomes" id="UP000053257"/>
    </source>
</evidence>
<organism evidence="4 5">
    <name type="scientific">Phlebiopsis gigantea (strain 11061_1 CR5-6)</name>
    <name type="common">White-rot fungus</name>
    <name type="synonym">Peniophora gigantea</name>
    <dbReference type="NCBI Taxonomy" id="745531"/>
    <lineage>
        <taxon>Eukaryota</taxon>
        <taxon>Fungi</taxon>
        <taxon>Dikarya</taxon>
        <taxon>Basidiomycota</taxon>
        <taxon>Agaricomycotina</taxon>
        <taxon>Agaricomycetes</taxon>
        <taxon>Polyporales</taxon>
        <taxon>Phanerochaetaceae</taxon>
        <taxon>Phlebiopsis</taxon>
    </lineage>
</organism>
<evidence type="ECO:0000256" key="2">
    <source>
        <dbReference type="ARBA" id="ARBA00022553"/>
    </source>
</evidence>
<dbReference type="Proteomes" id="UP000053257">
    <property type="component" value="Unassembled WGS sequence"/>
</dbReference>
<keyword evidence="1" id="KW-0596">Phosphopantetheine</keyword>
<protein>
    <recommendedName>
        <fullName evidence="3">Thioester reductase (TE) domain-containing protein</fullName>
    </recommendedName>
</protein>
<accession>A0A0C3SA78</accession>
<feature type="domain" description="Thioester reductase (TE)" evidence="3">
    <location>
        <begin position="33"/>
        <end position="263"/>
    </location>
</feature>
<dbReference type="InterPro" id="IPR013120">
    <property type="entry name" value="FAR_NAD-bd"/>
</dbReference>
<keyword evidence="5" id="KW-1185">Reference proteome</keyword>
<sequence>MHNLLARYTDGVRTNKSVDPLHANPFNPTVVLLTGSTGNIGSHILAHLLADDRIDRIYALNRASPDPIGRMRAAFTLRSLPEDLLADNKFTLLVGDVSQERFGLDEDVYQNMLSLVTHIVHNAWTVDFTAPLSSFEPQIMGVRKLIEVSAASPQKIALLATSSIGVAGGWDSRSYGPVPERPLPDPVVASSSGYTASKYILEKARVAAGLPVMCVRMGQVCGSASTGAWGIDEWFPMLVKSSVALGCLPDMDIPVAWIPLDMIGHVYADWILSKKPLPALVNAVHPYPTTWDVIVRVLQQELGNTLDIVPIAQLVHRLEEFDTTRTYLHEIVEFQHRMTLMFSLMIYSSLH</sequence>
<dbReference type="Gene3D" id="3.40.50.720">
    <property type="entry name" value="NAD(P)-binding Rossmann-like Domain"/>
    <property type="match status" value="1"/>
</dbReference>
<dbReference type="PANTHER" id="PTHR43439:SF2">
    <property type="entry name" value="ENZYME, PUTATIVE (JCVI)-RELATED"/>
    <property type="match status" value="1"/>
</dbReference>
<reference evidence="4 5" key="1">
    <citation type="journal article" date="2014" name="PLoS Genet.">
        <title>Analysis of the Phlebiopsis gigantea genome, transcriptome and secretome provides insight into its pioneer colonization strategies of wood.</title>
        <authorList>
            <person name="Hori C."/>
            <person name="Ishida T."/>
            <person name="Igarashi K."/>
            <person name="Samejima M."/>
            <person name="Suzuki H."/>
            <person name="Master E."/>
            <person name="Ferreira P."/>
            <person name="Ruiz-Duenas F.J."/>
            <person name="Held B."/>
            <person name="Canessa P."/>
            <person name="Larrondo L.F."/>
            <person name="Schmoll M."/>
            <person name="Druzhinina I.S."/>
            <person name="Kubicek C.P."/>
            <person name="Gaskell J.A."/>
            <person name="Kersten P."/>
            <person name="St John F."/>
            <person name="Glasner J."/>
            <person name="Sabat G."/>
            <person name="Splinter BonDurant S."/>
            <person name="Syed K."/>
            <person name="Yadav J."/>
            <person name="Mgbeahuruike A.C."/>
            <person name="Kovalchuk A."/>
            <person name="Asiegbu F.O."/>
            <person name="Lackner G."/>
            <person name="Hoffmeister D."/>
            <person name="Rencoret J."/>
            <person name="Gutierrez A."/>
            <person name="Sun H."/>
            <person name="Lindquist E."/>
            <person name="Barry K."/>
            <person name="Riley R."/>
            <person name="Grigoriev I.V."/>
            <person name="Henrissat B."/>
            <person name="Kues U."/>
            <person name="Berka R.M."/>
            <person name="Martinez A.T."/>
            <person name="Covert S.F."/>
            <person name="Blanchette R.A."/>
            <person name="Cullen D."/>
        </authorList>
    </citation>
    <scope>NUCLEOTIDE SEQUENCE [LARGE SCALE GENOMIC DNA]</scope>
    <source>
        <strain evidence="4 5">11061_1 CR5-6</strain>
    </source>
</reference>
<dbReference type="AlphaFoldDB" id="A0A0C3SA78"/>
<dbReference type="InterPro" id="IPR036291">
    <property type="entry name" value="NAD(P)-bd_dom_sf"/>
</dbReference>
<evidence type="ECO:0000259" key="3">
    <source>
        <dbReference type="Pfam" id="PF07993"/>
    </source>
</evidence>
<keyword evidence="2" id="KW-0597">Phosphoprotein</keyword>